<evidence type="ECO:0000259" key="9">
    <source>
        <dbReference type="PROSITE" id="PS50929"/>
    </source>
</evidence>
<evidence type="ECO:0000256" key="5">
    <source>
        <dbReference type="ARBA" id="ARBA00022989"/>
    </source>
</evidence>
<reference evidence="10 11" key="1">
    <citation type="journal article" date="2020" name="Microorganisms">
        <title>Osmotic Adaptation and Compatible Solute Biosynthesis of Phototrophic Bacteria as Revealed from Genome Analyses.</title>
        <authorList>
            <person name="Imhoff J.F."/>
            <person name="Rahn T."/>
            <person name="Kunzel S."/>
            <person name="Keller A."/>
            <person name="Neulinger S.C."/>
        </authorList>
    </citation>
    <scope>NUCLEOTIDE SEQUENCE [LARGE SCALE GENOMIC DNA]</scope>
    <source>
        <strain evidence="10 11">DSM 6210</strain>
    </source>
</reference>
<evidence type="ECO:0008006" key="12">
    <source>
        <dbReference type="Google" id="ProtNLM"/>
    </source>
</evidence>
<keyword evidence="5 7" id="KW-1133">Transmembrane helix</keyword>
<dbReference type="Gene3D" id="1.20.1560.10">
    <property type="entry name" value="ABC transporter type 1, transmembrane domain"/>
    <property type="match status" value="1"/>
</dbReference>
<keyword evidence="11" id="KW-1185">Reference proteome</keyword>
<keyword evidence="2 7" id="KW-0812">Transmembrane</keyword>
<sequence>MGACLSRATAAALETGHERRARRALLRLGRIGHQLRAGAMALSIVRLFARESDAPRGQIVAMAGLAGAAVTLMMMVVNASADRIAAGQLGLETPALFLLAWSINNGAQRYAATESVRAVETSLRRVRLRVAEKVRRCGLRFVEGQGGLAAFDPLLRDAGMLSQGVLLLVRGAKSVLMLACALAYLFWVSPASALTLLLVLGVLLPFLVSHFRITAGELSRADAADARFADRMAGQLAGFKEVMADRRVGDGVAAELAGLCRQTEAVRRASNRRQMREILLTRGAGYLVLALVVFLVPALVPASAETVLTVTATTLFLTDPMLTLASALPMMAKVDAAVGALYDLEVRVDKAVAAADGLTPGATFIEGRPAFERIVLDGVGFRYADGGTDAFAVGPLDLTLCRGELVFIVGGNGSGKSTLLKLLTGLYRPQAGRVLLDGQAIDDDTRPGYRTRFATVFTDSHLFERLYGRPEIDPADVNRGLAELGLAEKTRYTAQGFSNLALSTGQKKRIALLAALLKERPILVLDELAADQDPDFRRHFYEDVLPALKADGLTVICVTHDDHWFYVADRVLAVSDGRLVERAG</sequence>
<feature type="transmembrane region" description="Helical" evidence="7">
    <location>
        <begin position="279"/>
        <end position="300"/>
    </location>
</feature>
<evidence type="ECO:0000256" key="4">
    <source>
        <dbReference type="ARBA" id="ARBA00022840"/>
    </source>
</evidence>
<evidence type="ECO:0000256" key="2">
    <source>
        <dbReference type="ARBA" id="ARBA00022692"/>
    </source>
</evidence>
<dbReference type="InterPro" id="IPR011527">
    <property type="entry name" value="ABC1_TM_dom"/>
</dbReference>
<dbReference type="SMART" id="SM00382">
    <property type="entry name" value="AAA"/>
    <property type="match status" value="1"/>
</dbReference>
<evidence type="ECO:0000313" key="10">
    <source>
        <dbReference type="EMBL" id="MBK1632774.1"/>
    </source>
</evidence>
<accession>A0ABS1CLR1</accession>
<keyword evidence="6 7" id="KW-0472">Membrane</keyword>
<dbReference type="InterPro" id="IPR039421">
    <property type="entry name" value="Type_1_exporter"/>
</dbReference>
<comment type="subcellular location">
    <subcellularLocation>
        <location evidence="1">Cell membrane</location>
        <topology evidence="1">Multi-pass membrane protein</topology>
    </subcellularLocation>
</comment>
<dbReference type="InterPro" id="IPR036640">
    <property type="entry name" value="ABC1_TM_sf"/>
</dbReference>
<evidence type="ECO:0000256" key="3">
    <source>
        <dbReference type="ARBA" id="ARBA00022741"/>
    </source>
</evidence>
<protein>
    <recommendedName>
        <fullName evidence="12">Cyclic peptide export ABC transporter</fullName>
    </recommendedName>
</protein>
<dbReference type="InterPro" id="IPR003593">
    <property type="entry name" value="AAA+_ATPase"/>
</dbReference>
<dbReference type="InterPro" id="IPR003439">
    <property type="entry name" value="ABC_transporter-like_ATP-bd"/>
</dbReference>
<comment type="caution">
    <text evidence="10">The sequence shown here is derived from an EMBL/GenBank/DDBJ whole genome shotgun (WGS) entry which is preliminary data.</text>
</comment>
<evidence type="ECO:0000259" key="8">
    <source>
        <dbReference type="PROSITE" id="PS50893"/>
    </source>
</evidence>
<evidence type="ECO:0000256" key="1">
    <source>
        <dbReference type="ARBA" id="ARBA00004651"/>
    </source>
</evidence>
<dbReference type="Proteomes" id="UP000748752">
    <property type="component" value="Unassembled WGS sequence"/>
</dbReference>
<keyword evidence="4" id="KW-0067">ATP-binding</keyword>
<name>A0ABS1CLR1_9GAMM</name>
<dbReference type="SUPFAM" id="SSF52540">
    <property type="entry name" value="P-loop containing nucleoside triphosphate hydrolases"/>
    <property type="match status" value="1"/>
</dbReference>
<organism evidence="10 11">
    <name type="scientific">Thiohalocapsa halophila</name>
    <dbReference type="NCBI Taxonomy" id="69359"/>
    <lineage>
        <taxon>Bacteria</taxon>
        <taxon>Pseudomonadati</taxon>
        <taxon>Pseudomonadota</taxon>
        <taxon>Gammaproteobacteria</taxon>
        <taxon>Chromatiales</taxon>
        <taxon>Chromatiaceae</taxon>
        <taxon>Thiohalocapsa</taxon>
    </lineage>
</organism>
<dbReference type="CDD" id="cd03228">
    <property type="entry name" value="ABCC_MRP_Like"/>
    <property type="match status" value="1"/>
</dbReference>
<dbReference type="PROSITE" id="PS50893">
    <property type="entry name" value="ABC_TRANSPORTER_2"/>
    <property type="match status" value="1"/>
</dbReference>
<proteinExistence type="predicted"/>
<evidence type="ECO:0000256" key="6">
    <source>
        <dbReference type="ARBA" id="ARBA00023136"/>
    </source>
</evidence>
<gene>
    <name evidence="10" type="ORF">CKO31_18885</name>
</gene>
<feature type="domain" description="ABC transporter" evidence="8">
    <location>
        <begin position="374"/>
        <end position="583"/>
    </location>
</feature>
<feature type="transmembrane region" description="Helical" evidence="7">
    <location>
        <begin position="59"/>
        <end position="77"/>
    </location>
</feature>
<feature type="domain" description="ABC transmembrane type-1" evidence="9">
    <location>
        <begin position="60"/>
        <end position="333"/>
    </location>
</feature>
<feature type="transmembrane region" description="Helical" evidence="7">
    <location>
        <begin position="193"/>
        <end position="211"/>
    </location>
</feature>
<dbReference type="PROSITE" id="PS50929">
    <property type="entry name" value="ABC_TM1F"/>
    <property type="match status" value="1"/>
</dbReference>
<evidence type="ECO:0000256" key="7">
    <source>
        <dbReference type="SAM" id="Phobius"/>
    </source>
</evidence>
<dbReference type="SUPFAM" id="SSF90123">
    <property type="entry name" value="ABC transporter transmembrane region"/>
    <property type="match status" value="1"/>
</dbReference>
<dbReference type="PANTHER" id="PTHR24221:SF654">
    <property type="entry name" value="ATP-BINDING CASSETTE SUB-FAMILY B MEMBER 6"/>
    <property type="match status" value="1"/>
</dbReference>
<dbReference type="EMBL" id="NRRV01000057">
    <property type="protein sequence ID" value="MBK1632774.1"/>
    <property type="molecule type" value="Genomic_DNA"/>
</dbReference>
<dbReference type="Pfam" id="PF00005">
    <property type="entry name" value="ABC_tran"/>
    <property type="match status" value="1"/>
</dbReference>
<feature type="transmembrane region" description="Helical" evidence="7">
    <location>
        <begin position="165"/>
        <end position="187"/>
    </location>
</feature>
<evidence type="ECO:0000313" key="11">
    <source>
        <dbReference type="Proteomes" id="UP000748752"/>
    </source>
</evidence>
<dbReference type="InterPro" id="IPR027417">
    <property type="entry name" value="P-loop_NTPase"/>
</dbReference>
<dbReference type="Gene3D" id="3.40.50.300">
    <property type="entry name" value="P-loop containing nucleotide triphosphate hydrolases"/>
    <property type="match status" value="1"/>
</dbReference>
<dbReference type="PANTHER" id="PTHR24221">
    <property type="entry name" value="ATP-BINDING CASSETTE SUB-FAMILY B"/>
    <property type="match status" value="1"/>
</dbReference>
<keyword evidence="3" id="KW-0547">Nucleotide-binding</keyword>